<sequence length="70" mass="7360">MPSSIPSALGVTVPTSNALKSGLVCNYGIPRAVGYVLKYRVWCCREAVNAAAFVKMLEPSGRLDSLVSSG</sequence>
<name>A0A6A6DJC3_9PEZI</name>
<keyword evidence="2" id="KW-1185">Reference proteome</keyword>
<dbReference type="AlphaFoldDB" id="A0A6A6DJC3"/>
<reference evidence="1" key="1">
    <citation type="journal article" date="2020" name="Stud. Mycol.">
        <title>101 Dothideomycetes genomes: a test case for predicting lifestyles and emergence of pathogens.</title>
        <authorList>
            <person name="Haridas S."/>
            <person name="Albert R."/>
            <person name="Binder M."/>
            <person name="Bloem J."/>
            <person name="Labutti K."/>
            <person name="Salamov A."/>
            <person name="Andreopoulos B."/>
            <person name="Baker S."/>
            <person name="Barry K."/>
            <person name="Bills G."/>
            <person name="Bluhm B."/>
            <person name="Cannon C."/>
            <person name="Castanera R."/>
            <person name="Culley D."/>
            <person name="Daum C."/>
            <person name="Ezra D."/>
            <person name="Gonzalez J."/>
            <person name="Henrissat B."/>
            <person name="Kuo A."/>
            <person name="Liang C."/>
            <person name="Lipzen A."/>
            <person name="Lutzoni F."/>
            <person name="Magnuson J."/>
            <person name="Mondo S."/>
            <person name="Nolan M."/>
            <person name="Ohm R."/>
            <person name="Pangilinan J."/>
            <person name="Park H.-J."/>
            <person name="Ramirez L."/>
            <person name="Alfaro M."/>
            <person name="Sun H."/>
            <person name="Tritt A."/>
            <person name="Yoshinaga Y."/>
            <person name="Zwiers L.-H."/>
            <person name="Turgeon B."/>
            <person name="Goodwin S."/>
            <person name="Spatafora J."/>
            <person name="Crous P."/>
            <person name="Grigoriev I."/>
        </authorList>
    </citation>
    <scope>NUCLEOTIDE SEQUENCE</scope>
    <source>
        <strain evidence="1">CBS 207.26</strain>
    </source>
</reference>
<evidence type="ECO:0000313" key="1">
    <source>
        <dbReference type="EMBL" id="KAF2178359.1"/>
    </source>
</evidence>
<proteinExistence type="predicted"/>
<dbReference type="Proteomes" id="UP000800200">
    <property type="component" value="Unassembled WGS sequence"/>
</dbReference>
<protein>
    <submittedName>
        <fullName evidence="1">Uncharacterized protein</fullName>
    </submittedName>
</protein>
<dbReference type="EMBL" id="ML994676">
    <property type="protein sequence ID" value="KAF2178359.1"/>
    <property type="molecule type" value="Genomic_DNA"/>
</dbReference>
<gene>
    <name evidence="1" type="ORF">K469DRAFT_718459</name>
</gene>
<accession>A0A6A6DJC3</accession>
<evidence type="ECO:0000313" key="2">
    <source>
        <dbReference type="Proteomes" id="UP000800200"/>
    </source>
</evidence>
<organism evidence="1 2">
    <name type="scientific">Zopfia rhizophila CBS 207.26</name>
    <dbReference type="NCBI Taxonomy" id="1314779"/>
    <lineage>
        <taxon>Eukaryota</taxon>
        <taxon>Fungi</taxon>
        <taxon>Dikarya</taxon>
        <taxon>Ascomycota</taxon>
        <taxon>Pezizomycotina</taxon>
        <taxon>Dothideomycetes</taxon>
        <taxon>Dothideomycetes incertae sedis</taxon>
        <taxon>Zopfiaceae</taxon>
        <taxon>Zopfia</taxon>
    </lineage>
</organism>